<feature type="domain" description="Major facilitator superfamily (MFS) profile" evidence="7">
    <location>
        <begin position="13"/>
        <end position="389"/>
    </location>
</feature>
<feature type="transmembrane region" description="Helical" evidence="6">
    <location>
        <begin position="51"/>
        <end position="70"/>
    </location>
</feature>
<dbReference type="PANTHER" id="PTHR43702">
    <property type="entry name" value="L-FUCOSE-PROTON SYMPORTER"/>
    <property type="match status" value="1"/>
</dbReference>
<evidence type="ECO:0000259" key="7">
    <source>
        <dbReference type="PROSITE" id="PS50850"/>
    </source>
</evidence>
<name>A0A1H7L2U4_9SPHI</name>
<reference evidence="9" key="1">
    <citation type="submission" date="2016-10" db="EMBL/GenBank/DDBJ databases">
        <authorList>
            <person name="Varghese N."/>
            <person name="Submissions S."/>
        </authorList>
    </citation>
    <scope>NUCLEOTIDE SEQUENCE [LARGE SCALE GENOMIC DNA]</scope>
    <source>
        <strain evidence="9">Jip14</strain>
    </source>
</reference>
<feature type="transmembrane region" description="Helical" evidence="6">
    <location>
        <begin position="362"/>
        <end position="383"/>
    </location>
</feature>
<dbReference type="STRING" id="332977.SAMN05421740_10323"/>
<dbReference type="PANTHER" id="PTHR43702:SF3">
    <property type="entry name" value="PROTEIN TSGA"/>
    <property type="match status" value="1"/>
</dbReference>
<dbReference type="GO" id="GO:0005886">
    <property type="term" value="C:plasma membrane"/>
    <property type="evidence" value="ECO:0007669"/>
    <property type="project" value="UniProtKB-SubCell"/>
</dbReference>
<feature type="transmembrane region" description="Helical" evidence="6">
    <location>
        <begin position="12"/>
        <end position="31"/>
    </location>
</feature>
<dbReference type="InterPro" id="IPR036259">
    <property type="entry name" value="MFS_trans_sf"/>
</dbReference>
<dbReference type="SUPFAM" id="SSF103473">
    <property type="entry name" value="MFS general substrate transporter"/>
    <property type="match status" value="1"/>
</dbReference>
<feature type="transmembrane region" description="Helical" evidence="6">
    <location>
        <begin position="137"/>
        <end position="160"/>
    </location>
</feature>
<dbReference type="Gene3D" id="1.20.1250.20">
    <property type="entry name" value="MFS general substrate transporter like domains"/>
    <property type="match status" value="2"/>
</dbReference>
<evidence type="ECO:0000256" key="1">
    <source>
        <dbReference type="ARBA" id="ARBA00004429"/>
    </source>
</evidence>
<protein>
    <submittedName>
        <fullName evidence="8">Fucose permease</fullName>
    </submittedName>
</protein>
<evidence type="ECO:0000256" key="4">
    <source>
        <dbReference type="ARBA" id="ARBA00022989"/>
    </source>
</evidence>
<feature type="transmembrane region" description="Helical" evidence="6">
    <location>
        <begin position="304"/>
        <end position="326"/>
    </location>
</feature>
<feature type="transmembrane region" description="Helical" evidence="6">
    <location>
        <begin position="104"/>
        <end position="125"/>
    </location>
</feature>
<feature type="transmembrane region" description="Helical" evidence="6">
    <location>
        <begin position="206"/>
        <end position="231"/>
    </location>
</feature>
<keyword evidence="4 6" id="KW-1133">Transmembrane helix</keyword>
<feature type="transmembrane region" description="Helical" evidence="6">
    <location>
        <begin position="79"/>
        <end position="98"/>
    </location>
</feature>
<sequence length="389" mass="42399">MQKPITNRPMKPFSLLPVLMTFVVMGFVDIVGVSTGYVRQDFHLSNQAAQLLPMMVFGWFLLLSVPTGILQDRFGKKRAMVIGIFVTTVAMVLPFVHYSFPMMLVTFILLGVGNTMIQVAANPLLQDAVPAERLSGFLSFSQFLKAITSLLGPLLATYAAMQWDNWKLVFAVYALFSVSSLLWLSNTTIRESIPKSELPRATFRSAFSLLSNGFVALMAGAIFLIVGADVGMNANIQGFLIHLHQIPLEQASYGISIYFTALLISRFVGAFLLMVANPRLFLLATTAVAIGGLFILWFSSTMTIAYVGIFVIGIGAGNLFPLIFSVAISRLPERVNELSSLMIMAITGGAIIPPAMGFLNDIAGAVASFSVLLACFLAIWFIGSRLPRR</sequence>
<dbReference type="AlphaFoldDB" id="A0A1H7L2U4"/>
<dbReference type="InterPro" id="IPR050375">
    <property type="entry name" value="MFS_TsgA-like"/>
</dbReference>
<keyword evidence="3 6" id="KW-0812">Transmembrane</keyword>
<keyword evidence="9" id="KW-1185">Reference proteome</keyword>
<dbReference type="Proteomes" id="UP000198916">
    <property type="component" value="Unassembled WGS sequence"/>
</dbReference>
<dbReference type="RefSeq" id="WP_218145369.1">
    <property type="nucleotide sequence ID" value="NZ_FNZR01000003.1"/>
</dbReference>
<evidence type="ECO:0000313" key="9">
    <source>
        <dbReference type="Proteomes" id="UP000198916"/>
    </source>
</evidence>
<dbReference type="PROSITE" id="PS50850">
    <property type="entry name" value="MFS"/>
    <property type="match status" value="1"/>
</dbReference>
<keyword evidence="5 6" id="KW-0472">Membrane</keyword>
<dbReference type="InterPro" id="IPR020846">
    <property type="entry name" value="MFS_dom"/>
</dbReference>
<evidence type="ECO:0000256" key="6">
    <source>
        <dbReference type="SAM" id="Phobius"/>
    </source>
</evidence>
<evidence type="ECO:0000256" key="5">
    <source>
        <dbReference type="ARBA" id="ARBA00023136"/>
    </source>
</evidence>
<dbReference type="InterPro" id="IPR011701">
    <property type="entry name" value="MFS"/>
</dbReference>
<comment type="subcellular location">
    <subcellularLocation>
        <location evidence="1">Cell inner membrane</location>
        <topology evidence="1">Multi-pass membrane protein</topology>
    </subcellularLocation>
</comment>
<evidence type="ECO:0000256" key="3">
    <source>
        <dbReference type="ARBA" id="ARBA00022692"/>
    </source>
</evidence>
<proteinExistence type="predicted"/>
<accession>A0A1H7L2U4</accession>
<organism evidence="8 9">
    <name type="scientific">Parapedobacter koreensis</name>
    <dbReference type="NCBI Taxonomy" id="332977"/>
    <lineage>
        <taxon>Bacteria</taxon>
        <taxon>Pseudomonadati</taxon>
        <taxon>Bacteroidota</taxon>
        <taxon>Sphingobacteriia</taxon>
        <taxon>Sphingobacteriales</taxon>
        <taxon>Sphingobacteriaceae</taxon>
        <taxon>Parapedobacter</taxon>
    </lineage>
</organism>
<evidence type="ECO:0000313" key="8">
    <source>
        <dbReference type="EMBL" id="SEK93321.1"/>
    </source>
</evidence>
<feature type="transmembrane region" description="Helical" evidence="6">
    <location>
        <begin position="338"/>
        <end position="356"/>
    </location>
</feature>
<keyword evidence="2" id="KW-1003">Cell membrane</keyword>
<dbReference type="EMBL" id="FNZR01000003">
    <property type="protein sequence ID" value="SEK93321.1"/>
    <property type="molecule type" value="Genomic_DNA"/>
</dbReference>
<feature type="transmembrane region" description="Helical" evidence="6">
    <location>
        <begin position="280"/>
        <end position="298"/>
    </location>
</feature>
<feature type="transmembrane region" description="Helical" evidence="6">
    <location>
        <begin position="251"/>
        <end position="273"/>
    </location>
</feature>
<feature type="transmembrane region" description="Helical" evidence="6">
    <location>
        <begin position="166"/>
        <end position="185"/>
    </location>
</feature>
<dbReference type="Pfam" id="PF07690">
    <property type="entry name" value="MFS_1"/>
    <property type="match status" value="1"/>
</dbReference>
<dbReference type="GO" id="GO:0022857">
    <property type="term" value="F:transmembrane transporter activity"/>
    <property type="evidence" value="ECO:0007669"/>
    <property type="project" value="InterPro"/>
</dbReference>
<evidence type="ECO:0000256" key="2">
    <source>
        <dbReference type="ARBA" id="ARBA00022475"/>
    </source>
</evidence>
<gene>
    <name evidence="8" type="ORF">SAMN05421740_10323</name>
</gene>